<keyword evidence="3" id="KW-0249">Electron transport</keyword>
<proteinExistence type="predicted"/>
<protein>
    <recommendedName>
        <fullName evidence="6">Blue (type 1) copper domain-containing protein</fullName>
    </recommendedName>
</protein>
<comment type="cofactor">
    <cofactor evidence="5">
        <name>Cu(2+)</name>
        <dbReference type="ChEBI" id="CHEBI:29036"/>
    </cofactor>
    <text evidence="5">The crystal structure with reduced Cu(1+) has also been determined.</text>
</comment>
<dbReference type="PROSITE" id="PS00196">
    <property type="entry name" value="COPPER_BLUE"/>
    <property type="match status" value="1"/>
</dbReference>
<dbReference type="Pfam" id="PF00127">
    <property type="entry name" value="Copper-bind"/>
    <property type="match status" value="1"/>
</dbReference>
<keyword evidence="2 5" id="KW-0479">Metal-binding</keyword>
<sequence length="170" mass="17973">MTVTRRRMLGLGGGLAAALALRDPAEAEAGDVVEVTMAGTGDGSRVWFDPIGIRIRPGQVIRWINRDPGNAHTSTAYHPSAFDRPRRVPEGAAGWNSGYLLPGEAYEVMLSVPGVYDYYCIPHEHAGMVGRIVVGAADPAGRPGGGLPEAALRAFPSVGEIMARGIVRRG</sequence>
<dbReference type="InterPro" id="IPR006311">
    <property type="entry name" value="TAT_signal"/>
</dbReference>
<dbReference type="InterPro" id="IPR052721">
    <property type="entry name" value="ET_Amicyanin"/>
</dbReference>
<dbReference type="EMBL" id="BMZS01000013">
    <property type="protein sequence ID" value="GHD61362.1"/>
    <property type="molecule type" value="Genomic_DNA"/>
</dbReference>
<feature type="binding site" evidence="5">
    <location>
        <position position="78"/>
    </location>
    <ligand>
        <name>Cu cation</name>
        <dbReference type="ChEBI" id="CHEBI:23378"/>
    </ligand>
</feature>
<dbReference type="Proteomes" id="UP000630353">
    <property type="component" value="Unassembled WGS sequence"/>
</dbReference>
<comment type="caution">
    <text evidence="7">The sequence shown here is derived from an EMBL/GenBank/DDBJ whole genome shotgun (WGS) entry which is preliminary data.</text>
</comment>
<keyword evidence="8" id="KW-1185">Reference proteome</keyword>
<dbReference type="PANTHER" id="PTHR36507">
    <property type="entry name" value="BLL1555 PROTEIN"/>
    <property type="match status" value="1"/>
</dbReference>
<dbReference type="AlphaFoldDB" id="A0A918XXD2"/>
<feature type="binding site" evidence="5">
    <location>
        <position position="123"/>
    </location>
    <ligand>
        <name>Cu cation</name>
        <dbReference type="ChEBI" id="CHEBI:23378"/>
    </ligand>
</feature>
<dbReference type="InterPro" id="IPR000923">
    <property type="entry name" value="BlueCu_1"/>
</dbReference>
<feature type="binding site" evidence="5">
    <location>
        <position position="128"/>
    </location>
    <ligand>
        <name>Cu cation</name>
        <dbReference type="ChEBI" id="CHEBI:23378"/>
    </ligand>
</feature>
<evidence type="ECO:0000256" key="3">
    <source>
        <dbReference type="ARBA" id="ARBA00022982"/>
    </source>
</evidence>
<evidence type="ECO:0000259" key="6">
    <source>
        <dbReference type="Pfam" id="PF00127"/>
    </source>
</evidence>
<dbReference type="PROSITE" id="PS51318">
    <property type="entry name" value="TAT"/>
    <property type="match status" value="1"/>
</dbReference>
<keyword evidence="1" id="KW-0813">Transport</keyword>
<keyword evidence="4 5" id="KW-0186">Copper</keyword>
<dbReference type="SUPFAM" id="SSF49503">
    <property type="entry name" value="Cupredoxins"/>
    <property type="match status" value="1"/>
</dbReference>
<dbReference type="Gene3D" id="2.60.40.420">
    <property type="entry name" value="Cupredoxins - blue copper proteins"/>
    <property type="match status" value="1"/>
</dbReference>
<dbReference type="PANTHER" id="PTHR36507:SF1">
    <property type="entry name" value="BLL1555 PROTEIN"/>
    <property type="match status" value="1"/>
</dbReference>
<dbReference type="GO" id="GO:0009055">
    <property type="term" value="F:electron transfer activity"/>
    <property type="evidence" value="ECO:0007669"/>
    <property type="project" value="InterPro"/>
</dbReference>
<dbReference type="InterPro" id="IPR008972">
    <property type="entry name" value="Cupredoxin"/>
</dbReference>
<organism evidence="7 8">
    <name type="scientific">Thalassobaculum fulvum</name>
    <dbReference type="NCBI Taxonomy" id="1633335"/>
    <lineage>
        <taxon>Bacteria</taxon>
        <taxon>Pseudomonadati</taxon>
        <taxon>Pseudomonadota</taxon>
        <taxon>Alphaproteobacteria</taxon>
        <taxon>Rhodospirillales</taxon>
        <taxon>Thalassobaculaceae</taxon>
        <taxon>Thalassobaculum</taxon>
    </lineage>
</organism>
<evidence type="ECO:0000256" key="2">
    <source>
        <dbReference type="ARBA" id="ARBA00022723"/>
    </source>
</evidence>
<accession>A0A918XXD2</accession>
<name>A0A918XXD2_9PROT</name>
<gene>
    <name evidence="7" type="ORF">GCM10017083_48580</name>
</gene>
<dbReference type="PRINTS" id="PR00157">
    <property type="entry name" value="PLASTOCYANIN"/>
</dbReference>
<dbReference type="RefSeq" id="WP_229837474.1">
    <property type="nucleotide sequence ID" value="NZ_BMZS01000013.1"/>
</dbReference>
<feature type="binding site" evidence="5">
    <location>
        <position position="120"/>
    </location>
    <ligand>
        <name>Cu cation</name>
        <dbReference type="ChEBI" id="CHEBI:23378"/>
    </ligand>
</feature>
<dbReference type="InterPro" id="IPR028871">
    <property type="entry name" value="BlueCu_1_BS"/>
</dbReference>
<evidence type="ECO:0000313" key="8">
    <source>
        <dbReference type="Proteomes" id="UP000630353"/>
    </source>
</evidence>
<evidence type="ECO:0000256" key="5">
    <source>
        <dbReference type="PIRSR" id="PIRSR602387-1"/>
    </source>
</evidence>
<dbReference type="InterPro" id="IPR002387">
    <property type="entry name" value="Plastocyanin"/>
</dbReference>
<evidence type="ECO:0000256" key="4">
    <source>
        <dbReference type="ARBA" id="ARBA00023008"/>
    </source>
</evidence>
<feature type="domain" description="Blue (type 1) copper" evidence="6">
    <location>
        <begin position="38"/>
        <end position="134"/>
    </location>
</feature>
<dbReference type="CDD" id="cd04220">
    <property type="entry name" value="Halocyanin"/>
    <property type="match status" value="1"/>
</dbReference>
<reference evidence="7" key="2">
    <citation type="submission" date="2020-09" db="EMBL/GenBank/DDBJ databases">
        <authorList>
            <person name="Sun Q."/>
            <person name="Kim S."/>
        </authorList>
    </citation>
    <scope>NUCLEOTIDE SEQUENCE</scope>
    <source>
        <strain evidence="7">KCTC 42651</strain>
    </source>
</reference>
<evidence type="ECO:0000313" key="7">
    <source>
        <dbReference type="EMBL" id="GHD61362.1"/>
    </source>
</evidence>
<dbReference type="GO" id="GO:0005507">
    <property type="term" value="F:copper ion binding"/>
    <property type="evidence" value="ECO:0007669"/>
    <property type="project" value="InterPro"/>
</dbReference>
<reference evidence="7" key="1">
    <citation type="journal article" date="2014" name="Int. J. Syst. Evol. Microbiol.">
        <title>Complete genome sequence of Corynebacterium casei LMG S-19264T (=DSM 44701T), isolated from a smear-ripened cheese.</title>
        <authorList>
            <consortium name="US DOE Joint Genome Institute (JGI-PGF)"/>
            <person name="Walter F."/>
            <person name="Albersmeier A."/>
            <person name="Kalinowski J."/>
            <person name="Ruckert C."/>
        </authorList>
    </citation>
    <scope>NUCLEOTIDE SEQUENCE</scope>
    <source>
        <strain evidence="7">KCTC 42651</strain>
    </source>
</reference>
<evidence type="ECO:0000256" key="1">
    <source>
        <dbReference type="ARBA" id="ARBA00022448"/>
    </source>
</evidence>